<sequence>MALSLRFEMLLRWLYPETLRLLALPLVACSAIPVVVATGPCAGRHRMALLTFSVEANVFLRWCCCWPLVVDEVAVLLDSTLLDFITFDEELFVEVDD</sequence>
<evidence type="ECO:0000313" key="1">
    <source>
        <dbReference type="EMBL" id="MBW30005.1"/>
    </source>
</evidence>
<organism evidence="1">
    <name type="scientific">Anopheles braziliensis</name>
    <dbReference type="NCBI Taxonomy" id="58242"/>
    <lineage>
        <taxon>Eukaryota</taxon>
        <taxon>Metazoa</taxon>
        <taxon>Ecdysozoa</taxon>
        <taxon>Arthropoda</taxon>
        <taxon>Hexapoda</taxon>
        <taxon>Insecta</taxon>
        <taxon>Pterygota</taxon>
        <taxon>Neoptera</taxon>
        <taxon>Endopterygota</taxon>
        <taxon>Diptera</taxon>
        <taxon>Nematocera</taxon>
        <taxon>Culicoidea</taxon>
        <taxon>Culicidae</taxon>
        <taxon>Anophelinae</taxon>
        <taxon>Anopheles</taxon>
    </lineage>
</organism>
<name>A0A2M3ZND2_9DIPT</name>
<proteinExistence type="predicted"/>
<protein>
    <submittedName>
        <fullName evidence="1">Putative secreted peptide</fullName>
    </submittedName>
</protein>
<dbReference type="AlphaFoldDB" id="A0A2M3ZND2"/>
<dbReference type="EMBL" id="GGFM01009254">
    <property type="protein sequence ID" value="MBW30005.1"/>
    <property type="molecule type" value="Transcribed_RNA"/>
</dbReference>
<reference evidence="1" key="1">
    <citation type="submission" date="2018-01" db="EMBL/GenBank/DDBJ databases">
        <title>An insight into the sialome of Amazonian anophelines.</title>
        <authorList>
            <person name="Ribeiro J.M."/>
            <person name="Scarpassa V."/>
            <person name="Calvo E."/>
        </authorList>
    </citation>
    <scope>NUCLEOTIDE SEQUENCE</scope>
    <source>
        <tissue evidence="1">Salivary glands</tissue>
    </source>
</reference>
<accession>A0A2M3ZND2</accession>